<organism evidence="1 2">
    <name type="scientific">Halobellus litoreus</name>
    <dbReference type="NCBI Taxonomy" id="755310"/>
    <lineage>
        <taxon>Archaea</taxon>
        <taxon>Methanobacteriati</taxon>
        <taxon>Methanobacteriota</taxon>
        <taxon>Stenosarchaea group</taxon>
        <taxon>Halobacteria</taxon>
        <taxon>Halobacteriales</taxon>
        <taxon>Haloferacaceae</taxon>
        <taxon>Halobellus</taxon>
    </lineage>
</organism>
<protein>
    <submittedName>
        <fullName evidence="1">DUF6276 family protein</fullName>
    </submittedName>
</protein>
<evidence type="ECO:0000313" key="1">
    <source>
        <dbReference type="EMBL" id="MFD1685510.1"/>
    </source>
</evidence>
<name>A0ABD6DUC5_9EURY</name>
<accession>A0ABD6DUC5</accession>
<dbReference type="InterPro" id="IPR046243">
    <property type="entry name" value="DUF6276"/>
</dbReference>
<dbReference type="RefSeq" id="WP_256306476.1">
    <property type="nucleotide sequence ID" value="NZ_JANHAW010000001.1"/>
</dbReference>
<reference evidence="1 2" key="1">
    <citation type="journal article" date="2019" name="Int. J. Syst. Evol. Microbiol.">
        <title>The Global Catalogue of Microorganisms (GCM) 10K type strain sequencing project: providing services to taxonomists for standard genome sequencing and annotation.</title>
        <authorList>
            <consortium name="The Broad Institute Genomics Platform"/>
            <consortium name="The Broad Institute Genome Sequencing Center for Infectious Disease"/>
            <person name="Wu L."/>
            <person name="Ma J."/>
        </authorList>
    </citation>
    <scope>NUCLEOTIDE SEQUENCE [LARGE SCALE GENOMIC DNA]</scope>
    <source>
        <strain evidence="1 2">CGMCC 1.10387</strain>
    </source>
</reference>
<dbReference type="Pfam" id="PF19792">
    <property type="entry name" value="DUF6276"/>
    <property type="match status" value="1"/>
</dbReference>
<gene>
    <name evidence="1" type="ORF">ACFSAS_07775</name>
</gene>
<keyword evidence="2" id="KW-1185">Reference proteome</keyword>
<dbReference type="EMBL" id="JBHUDP010000002">
    <property type="protein sequence ID" value="MFD1685510.1"/>
    <property type="molecule type" value="Genomic_DNA"/>
</dbReference>
<evidence type="ECO:0000313" key="2">
    <source>
        <dbReference type="Proteomes" id="UP001597092"/>
    </source>
</evidence>
<comment type="caution">
    <text evidence="1">The sequence shown here is derived from an EMBL/GenBank/DDBJ whole genome shotgun (WGS) entry which is preliminary data.</text>
</comment>
<sequence length="134" mass="14079">MPTHCDVCDRPLVRVAVPSVLREYAPENAAVVGSCPRCLRTYPLASDESSDFDGEAALPAAVPDGEGSAALLLALGLLDSLATNRAAIQALVEHAEASGADVFLTLDRLAADESVEAHADLGRRRRQLVSLLDS</sequence>
<dbReference type="Proteomes" id="UP001597092">
    <property type="component" value="Unassembled WGS sequence"/>
</dbReference>
<dbReference type="AlphaFoldDB" id="A0ABD6DUC5"/>
<proteinExistence type="predicted"/>